<evidence type="ECO:0000313" key="1">
    <source>
        <dbReference type="EMBL" id="GCE05407.1"/>
    </source>
</evidence>
<dbReference type="Proteomes" id="UP000287224">
    <property type="component" value="Unassembled WGS sequence"/>
</dbReference>
<evidence type="ECO:0008006" key="3">
    <source>
        <dbReference type="Google" id="ProtNLM"/>
    </source>
</evidence>
<accession>A0A401ZEW6</accession>
<dbReference type="AlphaFoldDB" id="A0A401ZEW6"/>
<protein>
    <recommendedName>
        <fullName evidence="3">Immunity protein 30 domain-containing protein</fullName>
    </recommendedName>
</protein>
<reference evidence="2" key="1">
    <citation type="submission" date="2018-12" db="EMBL/GenBank/DDBJ databases">
        <title>Tengunoibacter tsumagoiensis gen. nov., sp. nov., Dictyobacter kobayashii sp. nov., D. alpinus sp. nov., and D. joshuensis sp. nov. and description of Dictyobacteraceae fam. nov. within the order Ktedonobacterales isolated from Tengu-no-mugimeshi.</title>
        <authorList>
            <person name="Wang C.M."/>
            <person name="Zheng Y."/>
            <person name="Sakai Y."/>
            <person name="Toyoda A."/>
            <person name="Minakuchi Y."/>
            <person name="Abe K."/>
            <person name="Yokota A."/>
            <person name="Yabe S."/>
        </authorList>
    </citation>
    <scope>NUCLEOTIDE SEQUENCE [LARGE SCALE GENOMIC DNA]</scope>
    <source>
        <strain evidence="2">S-27</strain>
    </source>
</reference>
<evidence type="ECO:0000313" key="2">
    <source>
        <dbReference type="Proteomes" id="UP000287224"/>
    </source>
</evidence>
<name>A0A401ZEW6_9CHLR</name>
<comment type="caution">
    <text evidence="1">The sequence shown here is derived from an EMBL/GenBank/DDBJ whole genome shotgun (WGS) entry which is preliminary data.</text>
</comment>
<proteinExistence type="predicted"/>
<sequence length="146" mass="16660">MDIFKEIRGALYERDEKEKLRALQMIENLFEYTDLTTSEANRTNLIQVIGLLINEVLVEKNSDIRESILFNISQAITYNHTIARSIDWESLVANLSAFVPHELEYVLYFLGASKNLAYLALIKSYLNSDISYLSTSAKEAISDLTS</sequence>
<dbReference type="EMBL" id="BIFQ01000001">
    <property type="protein sequence ID" value="GCE05407.1"/>
    <property type="molecule type" value="Genomic_DNA"/>
</dbReference>
<organism evidence="1 2">
    <name type="scientific">Dictyobacter aurantiacus</name>
    <dbReference type="NCBI Taxonomy" id="1936993"/>
    <lineage>
        <taxon>Bacteria</taxon>
        <taxon>Bacillati</taxon>
        <taxon>Chloroflexota</taxon>
        <taxon>Ktedonobacteria</taxon>
        <taxon>Ktedonobacterales</taxon>
        <taxon>Dictyobacteraceae</taxon>
        <taxon>Dictyobacter</taxon>
    </lineage>
</organism>
<dbReference type="RefSeq" id="WP_126596451.1">
    <property type="nucleotide sequence ID" value="NZ_BIFQ01000001.1"/>
</dbReference>
<gene>
    <name evidence="1" type="ORF">KDAU_27360</name>
</gene>
<keyword evidence="2" id="KW-1185">Reference proteome</keyword>